<name>A5DH37_PICGU</name>
<dbReference type="OMA" id="WRMATAK"/>
<dbReference type="Gene3D" id="1.20.1280.50">
    <property type="match status" value="1"/>
</dbReference>
<dbReference type="eggNOG" id="ENOG502RACK">
    <property type="taxonomic scope" value="Eukaryota"/>
</dbReference>
<protein>
    <recommendedName>
        <fullName evidence="1">F-box domain-containing protein</fullName>
    </recommendedName>
</protein>
<dbReference type="OrthoDB" id="4006288at2759"/>
<evidence type="ECO:0000313" key="3">
    <source>
        <dbReference type="Proteomes" id="UP000001997"/>
    </source>
</evidence>
<dbReference type="SUPFAM" id="SSF81383">
    <property type="entry name" value="F-box domain"/>
    <property type="match status" value="1"/>
</dbReference>
<dbReference type="SUPFAM" id="SSF52047">
    <property type="entry name" value="RNI-like"/>
    <property type="match status" value="1"/>
</dbReference>
<dbReference type="InterPro" id="IPR001810">
    <property type="entry name" value="F-box_dom"/>
</dbReference>
<dbReference type="VEuPathDB" id="FungiDB:PGUG_02588"/>
<reference evidence="2 3" key="1">
    <citation type="journal article" date="2009" name="Nature">
        <title>Evolution of pathogenicity and sexual reproduction in eight Candida genomes.</title>
        <authorList>
            <person name="Butler G."/>
            <person name="Rasmussen M.D."/>
            <person name="Lin M.F."/>
            <person name="Santos M.A."/>
            <person name="Sakthikumar S."/>
            <person name="Munro C.A."/>
            <person name="Rheinbay E."/>
            <person name="Grabherr M."/>
            <person name="Forche A."/>
            <person name="Reedy J.L."/>
            <person name="Agrafioti I."/>
            <person name="Arnaud M.B."/>
            <person name="Bates S."/>
            <person name="Brown A.J."/>
            <person name="Brunke S."/>
            <person name="Costanzo M.C."/>
            <person name="Fitzpatrick D.A."/>
            <person name="de Groot P.W."/>
            <person name="Harris D."/>
            <person name="Hoyer L.L."/>
            <person name="Hube B."/>
            <person name="Klis F.M."/>
            <person name="Kodira C."/>
            <person name="Lennard N."/>
            <person name="Logue M.E."/>
            <person name="Martin R."/>
            <person name="Neiman A.M."/>
            <person name="Nikolaou E."/>
            <person name="Quail M.A."/>
            <person name="Quinn J."/>
            <person name="Santos M.C."/>
            <person name="Schmitzberger F.F."/>
            <person name="Sherlock G."/>
            <person name="Shah P."/>
            <person name="Silverstein K.A."/>
            <person name="Skrzypek M.S."/>
            <person name="Soll D."/>
            <person name="Staggs R."/>
            <person name="Stansfield I."/>
            <person name="Stumpf M.P."/>
            <person name="Sudbery P.E."/>
            <person name="Srikantha T."/>
            <person name="Zeng Q."/>
            <person name="Berman J."/>
            <person name="Berriman M."/>
            <person name="Heitman J."/>
            <person name="Gow N.A."/>
            <person name="Lorenz M.C."/>
            <person name="Birren B.W."/>
            <person name="Kellis M."/>
            <person name="Cuomo C.A."/>
        </authorList>
    </citation>
    <scope>NUCLEOTIDE SEQUENCE [LARGE SCALE GENOMIC DNA]</scope>
    <source>
        <strain evidence="3">ATCC 6260 / CBS 566 / DSM 6381 / JCM 1539 / NBRC 10279 / NRRL Y-324</strain>
    </source>
</reference>
<dbReference type="Proteomes" id="UP000001997">
    <property type="component" value="Unassembled WGS sequence"/>
</dbReference>
<accession>A5DH37</accession>
<organism evidence="2 3">
    <name type="scientific">Meyerozyma guilliermondii (strain ATCC 6260 / CBS 566 / DSM 6381 / JCM 1539 / NBRC 10279 / NRRL Y-324)</name>
    <name type="common">Yeast</name>
    <name type="synonym">Candida guilliermondii</name>
    <dbReference type="NCBI Taxonomy" id="294746"/>
    <lineage>
        <taxon>Eukaryota</taxon>
        <taxon>Fungi</taxon>
        <taxon>Dikarya</taxon>
        <taxon>Ascomycota</taxon>
        <taxon>Saccharomycotina</taxon>
        <taxon>Pichiomycetes</taxon>
        <taxon>Debaryomycetaceae</taxon>
        <taxon>Meyerozyma</taxon>
    </lineage>
</organism>
<evidence type="ECO:0000259" key="1">
    <source>
        <dbReference type="PROSITE" id="PS50181"/>
    </source>
</evidence>
<feature type="domain" description="F-box" evidence="1">
    <location>
        <begin position="8"/>
        <end position="53"/>
    </location>
</feature>
<dbReference type="Gene3D" id="3.80.10.10">
    <property type="entry name" value="Ribonuclease Inhibitor"/>
    <property type="match status" value="1"/>
</dbReference>
<dbReference type="PROSITE" id="PS50181">
    <property type="entry name" value="FBOX"/>
    <property type="match status" value="1"/>
</dbReference>
<dbReference type="Pfam" id="PF12937">
    <property type="entry name" value="F-box-like"/>
    <property type="match status" value="1"/>
</dbReference>
<dbReference type="InterPro" id="IPR036047">
    <property type="entry name" value="F-box-like_dom_sf"/>
</dbReference>
<dbReference type="EMBL" id="CH408157">
    <property type="protein sequence ID" value="EDK38490.2"/>
    <property type="molecule type" value="Genomic_DNA"/>
</dbReference>
<dbReference type="HOGENOM" id="CLU_434184_0_0_1"/>
<dbReference type="CDD" id="cd09917">
    <property type="entry name" value="F-box_SF"/>
    <property type="match status" value="1"/>
</dbReference>
<gene>
    <name evidence="2" type="ORF">PGUG_02588</name>
</gene>
<proteinExistence type="predicted"/>
<dbReference type="RefSeq" id="XP_001484859.2">
    <property type="nucleotide sequence ID" value="XM_001484809.1"/>
</dbReference>
<evidence type="ECO:0000313" key="2">
    <source>
        <dbReference type="EMBL" id="EDK38490.2"/>
    </source>
</evidence>
<sequence length="630" mass="72407">MASNVSRALSLIDLPEDLLQNVFSRLDQGNKVNIGRVCRRFNALVTPLLYANLFITSSKFSTERFRDIKDSTSEYELSKWSIVTFSFSESDCPFKQLESSLSHPSRAALVDKLITDDISFVLFKLKFWQKRLFQTKGPRTVYFGNVATNHFSIGYDDVFRYYMSIEDWVCNLTNLQMRNIPELHQLLAGVDVSRFHNLTLNFHITDIGGITLANLEKRDPTQFPHFLTHVSHLRVFSVHNLGLSFLRNLRKVFGDELFPSLRTLSLNHIHGQTTGTDRFNFNSLYDLSMEMELSLQDILRIVNVDRLEKLELSVGCNHIYCSRDGMLPHLAEIEENEYCGCLNRFFKELASNMDRFRSLKSISISKMGHSVVANPYSIYHFKKVLISFLQRIPRLKNITIDTNSALYPYHNMVADKRFREMVEIFNVQNSELYGVLKNSCECLDYVDYFESVHIWRMATAKTDSCLCNSCQDTKERMFEFVGLNRQIQFYLNPTIVKSSSEYLYDLIATVCDIMRRSYYYRSGDAMTSNMGPAGISTAKAAAARQISSPEPGLFAIMGLLADQIKSPQISLHDLFSHNNYKQLICPAHNIAERARCWAPELTCRCDGTELRKFAQYIQHQATEGCKAISP</sequence>
<keyword evidence="3" id="KW-1185">Reference proteome</keyword>
<dbReference type="AlphaFoldDB" id="A5DH37"/>
<dbReference type="KEGG" id="pgu:PGUG_02588"/>
<dbReference type="SMART" id="SM00256">
    <property type="entry name" value="FBOX"/>
    <property type="match status" value="1"/>
</dbReference>
<dbReference type="InParanoid" id="A5DH37"/>
<dbReference type="InterPro" id="IPR032675">
    <property type="entry name" value="LRR_dom_sf"/>
</dbReference>
<dbReference type="GeneID" id="5126670"/>